<dbReference type="PANTHER" id="PTHR13944">
    <property type="entry name" value="AGAP007712-PA"/>
    <property type="match status" value="1"/>
</dbReference>
<feature type="non-terminal residue" evidence="3">
    <location>
        <position position="241"/>
    </location>
</feature>
<keyword evidence="2" id="KW-1185">Reference proteome</keyword>
<reference evidence="3" key="1">
    <citation type="submission" date="2025-08" db="UniProtKB">
        <authorList>
            <consortium name="RefSeq"/>
        </authorList>
    </citation>
    <scope>IDENTIFICATION</scope>
</reference>
<accession>A0ABM0Q5M2</accession>
<evidence type="ECO:0000313" key="2">
    <source>
        <dbReference type="Proteomes" id="UP000694923"/>
    </source>
</evidence>
<dbReference type="InterPro" id="IPR051632">
    <property type="entry name" value="Rho_GEF"/>
</dbReference>
<gene>
    <name evidence="3" type="primary">LOC103584429</name>
</gene>
<proteinExistence type="predicted"/>
<dbReference type="Proteomes" id="UP000694923">
    <property type="component" value="Unplaced"/>
</dbReference>
<evidence type="ECO:0000256" key="1">
    <source>
        <dbReference type="SAM" id="MobiDB-lite"/>
    </source>
</evidence>
<evidence type="ECO:0000313" key="3">
    <source>
        <dbReference type="RefSeq" id="XP_008563663.1"/>
    </source>
</evidence>
<dbReference type="GeneID" id="103584429"/>
<feature type="non-terminal residue" evidence="3">
    <location>
        <position position="1"/>
    </location>
</feature>
<feature type="compositionally biased region" description="Basic and acidic residues" evidence="1">
    <location>
        <begin position="36"/>
        <end position="45"/>
    </location>
</feature>
<feature type="region of interest" description="Disordered" evidence="1">
    <location>
        <begin position="24"/>
        <end position="45"/>
    </location>
</feature>
<dbReference type="RefSeq" id="XP_008563663.1">
    <property type="nucleotide sequence ID" value="XM_008565441.1"/>
</dbReference>
<organism evidence="2 3">
    <name type="scientific">Galeopterus variegatus</name>
    <name type="common">Malayan flying lemur</name>
    <name type="synonym">Cynocephalus variegatus</name>
    <dbReference type="NCBI Taxonomy" id="482537"/>
    <lineage>
        <taxon>Eukaryota</taxon>
        <taxon>Metazoa</taxon>
        <taxon>Chordata</taxon>
        <taxon>Craniata</taxon>
        <taxon>Vertebrata</taxon>
        <taxon>Euteleostomi</taxon>
        <taxon>Mammalia</taxon>
        <taxon>Eutheria</taxon>
        <taxon>Euarchontoglires</taxon>
        <taxon>Dermoptera</taxon>
        <taxon>Cynocephalidae</taxon>
        <taxon>Galeopterus</taxon>
    </lineage>
</organism>
<name>A0ABM0Q5M2_GALVR</name>
<dbReference type="PANTHER" id="PTHR13944:SF22">
    <property type="entry name" value="RHO GUANINE NUCLEOTIDE EXCHANGE FACTOR 28"/>
    <property type="match status" value="1"/>
</dbReference>
<protein>
    <submittedName>
        <fullName evidence="3">Rho guanine nucleotide exchange factor 28-like</fullName>
    </submittedName>
</protein>
<sequence length="241" mass="28760">AALTIQDSHIEIHKLVLQQQEILSPGHPLRGSPLQDQDKSRSLEKQREELADIHKLQHQFQQEQRRWHRRCDQQQREQEAKESWLQERERECQSQEELLLQNQSELDHQLQEYQQNLERLREGQRRVERERERMRAQQSLLCRWKHSRQRSLPAAFPPGSKEIMELNRSESLCHENSFFINEALVQMSLNTFNTPNPSGIHQDDTYTPNVSNSDLVRTSENHVHFKMDVSQPPDVNHELWT</sequence>